<keyword evidence="4" id="KW-1185">Reference proteome</keyword>
<dbReference type="EMBL" id="CP043930">
    <property type="protein sequence ID" value="QGQ25789.1"/>
    <property type="molecule type" value="Genomic_DNA"/>
</dbReference>
<dbReference type="Pfam" id="PF14760">
    <property type="entry name" value="Rnk_N"/>
    <property type="match status" value="1"/>
</dbReference>
<dbReference type="AlphaFoldDB" id="A0A6I6AMV9"/>
<dbReference type="InterPro" id="IPR036953">
    <property type="entry name" value="GreA/GreB_C_sf"/>
</dbReference>
<keyword evidence="3" id="KW-0648">Protein biosynthesis</keyword>
<dbReference type="GO" id="GO:0070063">
    <property type="term" value="F:RNA polymerase binding"/>
    <property type="evidence" value="ECO:0007669"/>
    <property type="project" value="InterPro"/>
</dbReference>
<dbReference type="InterPro" id="IPR029462">
    <property type="entry name" value="Rnk_N"/>
</dbReference>
<evidence type="ECO:0000313" key="3">
    <source>
        <dbReference type="EMBL" id="QGQ25789.1"/>
    </source>
</evidence>
<dbReference type="Pfam" id="PF01272">
    <property type="entry name" value="GreA_GreB"/>
    <property type="match status" value="1"/>
</dbReference>
<dbReference type="Proteomes" id="UP000427281">
    <property type="component" value="Chromosome"/>
</dbReference>
<reference evidence="3 4" key="1">
    <citation type="submission" date="2019-09" db="EMBL/GenBank/DDBJ databases">
        <title>Gimesia benthica sp. nov., a novel bacterium isolated from deep-sea water of the Northwest Indian Ocean.</title>
        <authorList>
            <person name="Dai X."/>
        </authorList>
    </citation>
    <scope>NUCLEOTIDE SEQUENCE [LARGE SCALE GENOMIC DNA]</scope>
    <source>
        <strain evidence="3 4">E7</strain>
    </source>
</reference>
<name>A0A6I6AMV9_9PLAN</name>
<keyword evidence="3" id="KW-0251">Elongation factor</keyword>
<dbReference type="InterPro" id="IPR023459">
    <property type="entry name" value="Tscrpt_elong_fac_GreA/B_fam"/>
</dbReference>
<evidence type="ECO:0000259" key="1">
    <source>
        <dbReference type="Pfam" id="PF01272"/>
    </source>
</evidence>
<organism evidence="3 4">
    <name type="scientific">Gimesia benthica</name>
    <dbReference type="NCBI Taxonomy" id="2608982"/>
    <lineage>
        <taxon>Bacteria</taxon>
        <taxon>Pseudomonadati</taxon>
        <taxon>Planctomycetota</taxon>
        <taxon>Planctomycetia</taxon>
        <taxon>Planctomycetales</taxon>
        <taxon>Planctomycetaceae</taxon>
        <taxon>Gimesia</taxon>
    </lineage>
</organism>
<sequence length="159" mass="18060">MNCCKPLTDTFSTGMCKMSNPNKYRAVTISEYDYSRLQELLLVANQFASPPPSYIRHLETELLRAKIVPPDQIPPYLVTMNTQVKMTDCKTGKQRVYTLVFPQDADLEEGKLSILSDLGVAILGYSVGDTIEWEFPEGTKQIQLDMICFQPEATKHYEL</sequence>
<dbReference type="KEGG" id="gim:F1728_25320"/>
<dbReference type="InterPro" id="IPR001437">
    <property type="entry name" value="Tscrpt_elong_fac_GreA/B_C"/>
</dbReference>
<dbReference type="PANTHER" id="PTHR30437">
    <property type="entry name" value="TRANSCRIPTION ELONGATION FACTOR GREA"/>
    <property type="match status" value="1"/>
</dbReference>
<dbReference type="GO" id="GO:0003677">
    <property type="term" value="F:DNA binding"/>
    <property type="evidence" value="ECO:0007669"/>
    <property type="project" value="InterPro"/>
</dbReference>
<dbReference type="PANTHER" id="PTHR30437:SF5">
    <property type="entry name" value="REGULATOR OF NUCLEOSIDE DIPHOSPHATE KINASE"/>
    <property type="match status" value="1"/>
</dbReference>
<evidence type="ECO:0000259" key="2">
    <source>
        <dbReference type="Pfam" id="PF14760"/>
    </source>
</evidence>
<evidence type="ECO:0000313" key="4">
    <source>
        <dbReference type="Proteomes" id="UP000427281"/>
    </source>
</evidence>
<protein>
    <submittedName>
        <fullName evidence="3">Transcription elongation factor GreAB</fullName>
    </submittedName>
</protein>
<feature type="domain" description="Transcription elongation factor GreA/GreB C-terminal" evidence="1">
    <location>
        <begin position="78"/>
        <end position="142"/>
    </location>
</feature>
<dbReference type="GO" id="GO:0006354">
    <property type="term" value="P:DNA-templated transcription elongation"/>
    <property type="evidence" value="ECO:0007669"/>
    <property type="project" value="TreeGrafter"/>
</dbReference>
<dbReference type="Gene3D" id="3.10.50.30">
    <property type="entry name" value="Transcription elongation factor, GreA/GreB, C-terminal domain"/>
    <property type="match status" value="1"/>
</dbReference>
<dbReference type="GO" id="GO:0032784">
    <property type="term" value="P:regulation of DNA-templated transcription elongation"/>
    <property type="evidence" value="ECO:0007669"/>
    <property type="project" value="InterPro"/>
</dbReference>
<proteinExistence type="predicted"/>
<gene>
    <name evidence="3" type="ORF">F1728_25320</name>
</gene>
<feature type="domain" description="Regulator of nucleoside diphosphate kinase N-terminal" evidence="2">
    <location>
        <begin position="25"/>
        <end position="68"/>
    </location>
</feature>
<accession>A0A6I6AMV9</accession>
<dbReference type="SUPFAM" id="SSF54534">
    <property type="entry name" value="FKBP-like"/>
    <property type="match status" value="1"/>
</dbReference>
<dbReference type="GO" id="GO:0003746">
    <property type="term" value="F:translation elongation factor activity"/>
    <property type="evidence" value="ECO:0007669"/>
    <property type="project" value="UniProtKB-KW"/>
</dbReference>